<dbReference type="Proteomes" id="UP000175968">
    <property type="component" value="Chromosome"/>
</dbReference>
<evidence type="ECO:0000313" key="1">
    <source>
        <dbReference type="EMBL" id="AOW08862.1"/>
    </source>
</evidence>
<dbReference type="KEGG" id="fgl:EM308_04720"/>
<dbReference type="InterPro" id="IPR013783">
    <property type="entry name" value="Ig-like_fold"/>
</dbReference>
<protein>
    <recommendedName>
        <fullName evidence="3">Ig-like domain-containing protein</fullName>
    </recommendedName>
</protein>
<gene>
    <name evidence="1" type="ORF">EM308_04720</name>
</gene>
<sequence length="497" mass="53988">MNSKTTSFFRFGTFMFFWMLLVSPITSSLFAQSTIFPQRLGYPRICANIPSVDYPNGYNRYEVPFKISGFAATETFIVLLSSDNFSTIIKPKIIPNGPNTPADTPTDKTLTFEVPFDLVGSDVYQLKVESASGIRSNAFNSSDSKPSFPIHFLSFSGPFYINNKSNSLSFCVGGSVTLAIDNAAPSPLQYPQLKYKWYKDGNVVANQTKSTLLVNAPGDYYVEIDYGPCSDLNTHSQIVKVTGASGSGAVITSSGGNPFCSSLGNTTLTVTGGNSYVWRKDNVLINGANSQTYQTSVAGIYTCDVDFGGCKSTGTIDLKVLTTNSSISGADLDKVNYIIEGETLSVSITTTASSPSYQWYLNGGALQGEDKSSLNITEQGNYKGTVSQTSGCAITDEFSFQVAYKVNLNVPKISNIVSPNGDGINDTWIIPDKYLAGTKTHIMILNSLGKIVYQTDNYDNYNGWPQTDIEFNFNPVFYYIITPPGESVQKGSITLLK</sequence>
<accession>A0AAC9N546</accession>
<dbReference type="EMBL" id="CP017479">
    <property type="protein sequence ID" value="AOW08862.1"/>
    <property type="molecule type" value="Genomic_DNA"/>
</dbReference>
<dbReference type="Pfam" id="PF13585">
    <property type="entry name" value="CHU_C"/>
    <property type="match status" value="1"/>
</dbReference>
<reference evidence="1 2" key="1">
    <citation type="submission" date="2016-10" db="EMBL/GenBank/DDBJ databases">
        <title>Flavobacterium gilvum sp. nov., isolated from stream water.</title>
        <authorList>
            <person name="Shin S.-K."/>
            <person name="Cho Y.-J."/>
            <person name="Yi H."/>
        </authorList>
    </citation>
    <scope>NUCLEOTIDE SEQUENCE [LARGE SCALE GENOMIC DNA]</scope>
    <source>
        <strain evidence="1 2">EM1308</strain>
    </source>
</reference>
<evidence type="ECO:0000313" key="2">
    <source>
        <dbReference type="Proteomes" id="UP000175968"/>
    </source>
</evidence>
<evidence type="ECO:0008006" key="3">
    <source>
        <dbReference type="Google" id="ProtNLM"/>
    </source>
</evidence>
<keyword evidence="2" id="KW-1185">Reference proteome</keyword>
<dbReference type="AlphaFoldDB" id="A0AAC9N546"/>
<dbReference type="InterPro" id="IPR036179">
    <property type="entry name" value="Ig-like_dom_sf"/>
</dbReference>
<organism evidence="1 2">
    <name type="scientific">Flavobacterium gilvum</name>
    <dbReference type="NCBI Taxonomy" id="1492737"/>
    <lineage>
        <taxon>Bacteria</taxon>
        <taxon>Pseudomonadati</taxon>
        <taxon>Bacteroidota</taxon>
        <taxon>Flavobacteriia</taxon>
        <taxon>Flavobacteriales</taxon>
        <taxon>Flavobacteriaceae</taxon>
        <taxon>Flavobacterium</taxon>
    </lineage>
</organism>
<dbReference type="RefSeq" id="WP_035635483.1">
    <property type="nucleotide sequence ID" value="NZ_CP017479.1"/>
</dbReference>
<name>A0AAC9N546_9FLAO</name>
<dbReference type="Gene3D" id="2.60.40.10">
    <property type="entry name" value="Immunoglobulins"/>
    <property type="match status" value="2"/>
</dbReference>
<proteinExistence type="predicted"/>
<dbReference type="SUPFAM" id="SSF48726">
    <property type="entry name" value="Immunoglobulin"/>
    <property type="match status" value="1"/>
</dbReference>